<reference evidence="2 3" key="1">
    <citation type="submission" date="2016-06" db="EMBL/GenBank/DDBJ databases">
        <title>Three novel species with peptidoglycan cell walls form the new genus Lacunisphaera gen. nov. in the family Opitutaceae of the verrucomicrobial subdivision 4.</title>
        <authorList>
            <person name="Rast P."/>
            <person name="Gloeckner I."/>
            <person name="Jogler M."/>
            <person name="Boedeker C."/>
            <person name="Jeske O."/>
            <person name="Wiegand S."/>
            <person name="Reinhardt R."/>
            <person name="Schumann P."/>
            <person name="Rohde M."/>
            <person name="Spring S."/>
            <person name="Gloeckner F.O."/>
            <person name="Jogler C."/>
        </authorList>
    </citation>
    <scope>NUCLEOTIDE SEQUENCE [LARGE SCALE GENOMIC DNA]</scope>
    <source>
        <strain evidence="2 3">IG16b</strain>
    </source>
</reference>
<feature type="domain" description="DUF4365" evidence="1">
    <location>
        <begin position="22"/>
        <end position="140"/>
    </location>
</feature>
<dbReference type="Proteomes" id="UP000095228">
    <property type="component" value="Chromosome"/>
</dbReference>
<protein>
    <recommendedName>
        <fullName evidence="1">DUF4365 domain-containing protein</fullName>
    </recommendedName>
</protein>
<accession>A0A1D8AZV9</accession>
<evidence type="ECO:0000259" key="1">
    <source>
        <dbReference type="Pfam" id="PF14280"/>
    </source>
</evidence>
<dbReference type="OrthoDB" id="4951670at2"/>
<dbReference type="KEGG" id="obg:Verru16b_03536"/>
<proteinExistence type="predicted"/>
<evidence type="ECO:0000313" key="2">
    <source>
        <dbReference type="EMBL" id="AOS46430.1"/>
    </source>
</evidence>
<dbReference type="AlphaFoldDB" id="A0A1D8AZV9"/>
<dbReference type="Pfam" id="PF14280">
    <property type="entry name" value="DUF4365"/>
    <property type="match status" value="1"/>
</dbReference>
<dbReference type="InterPro" id="IPR025375">
    <property type="entry name" value="DUF4365"/>
</dbReference>
<dbReference type="RefSeq" id="WP_069963480.1">
    <property type="nucleotide sequence ID" value="NZ_CP016094.1"/>
</dbReference>
<keyword evidence="3" id="KW-1185">Reference proteome</keyword>
<name>A0A1D8AZV9_9BACT</name>
<organism evidence="2 3">
    <name type="scientific">Lacunisphaera limnophila</name>
    <dbReference type="NCBI Taxonomy" id="1838286"/>
    <lineage>
        <taxon>Bacteria</taxon>
        <taxon>Pseudomonadati</taxon>
        <taxon>Verrucomicrobiota</taxon>
        <taxon>Opitutia</taxon>
        <taxon>Opitutales</taxon>
        <taxon>Opitutaceae</taxon>
        <taxon>Lacunisphaera</taxon>
    </lineage>
</organism>
<dbReference type="EMBL" id="CP016094">
    <property type="protein sequence ID" value="AOS46430.1"/>
    <property type="molecule type" value="Genomic_DNA"/>
</dbReference>
<evidence type="ECO:0000313" key="3">
    <source>
        <dbReference type="Proteomes" id="UP000095228"/>
    </source>
</evidence>
<sequence>MAKTRSQQQAVGAKAEASAVWVAEASENWIVRHQVQHDFGMDIELELAIPAVAGELIKLQVKSTTTATQKQGRVACQLPKDLVHIGENLRIPLVLVWMDRSKERAWYLWVQRWWLSQRQEGVRFQDLPESITVWIPSAHDFRRGLTGELQQMARGETHEQLVLSLSDTVRAASRQDNAKMLTTLTDLLVEVGPLPDPFPIGAVIDRAVAMGLEIWGTPKGNKIVELLFRLAEIFGDRFTVEQIDRLIWRDETYSRTGINVLSRLYRYFPKHISQLKLPERYAGKKNPCPAFFCTLQEAFPNVSELGLQEAAREFRAFGFRLATTEEYDVLDKLMNRGPSALLDYLYPV</sequence>
<gene>
    <name evidence="2" type="ORF">Verru16b_03536</name>
</gene>